<gene>
    <name evidence="6" type="ORF">BVRB_022470</name>
</gene>
<dbReference type="Gene3D" id="3.10.110.10">
    <property type="entry name" value="Ubiquitin Conjugating Enzyme"/>
    <property type="match status" value="1"/>
</dbReference>
<organism evidence="6 7">
    <name type="scientific">Beta vulgaris subsp. vulgaris</name>
    <name type="common">Beet</name>
    <dbReference type="NCBI Taxonomy" id="3555"/>
    <lineage>
        <taxon>Eukaryota</taxon>
        <taxon>Viridiplantae</taxon>
        <taxon>Streptophyta</taxon>
        <taxon>Embryophyta</taxon>
        <taxon>Tracheophyta</taxon>
        <taxon>Spermatophyta</taxon>
        <taxon>Magnoliopsida</taxon>
        <taxon>eudicotyledons</taxon>
        <taxon>Gunneridae</taxon>
        <taxon>Pentapetalae</taxon>
        <taxon>Caryophyllales</taxon>
        <taxon>Chenopodiaceae</taxon>
        <taxon>Betoideae</taxon>
        <taxon>Beta</taxon>
    </lineage>
</organism>
<evidence type="ECO:0000256" key="3">
    <source>
        <dbReference type="PROSITE-ProRule" id="PRU10133"/>
    </source>
</evidence>
<feature type="domain" description="UBC core" evidence="5">
    <location>
        <begin position="1"/>
        <end position="125"/>
    </location>
</feature>
<evidence type="ECO:0000256" key="4">
    <source>
        <dbReference type="RuleBase" id="RU362109"/>
    </source>
</evidence>
<dbReference type="Pfam" id="PF00179">
    <property type="entry name" value="UQ_con"/>
    <property type="match status" value="1"/>
</dbReference>
<evidence type="ECO:0000256" key="2">
    <source>
        <dbReference type="ARBA" id="ARBA00022786"/>
    </source>
</evidence>
<keyword evidence="4" id="KW-0067">ATP-binding</keyword>
<dbReference type="Gramene" id="KMS94332">
    <property type="protein sequence ID" value="KMS94332"/>
    <property type="gene ID" value="BVRB_022470"/>
</dbReference>
<dbReference type="SMART" id="SM00212">
    <property type="entry name" value="UBCc"/>
    <property type="match status" value="1"/>
</dbReference>
<dbReference type="SUPFAM" id="SSF54495">
    <property type="entry name" value="UBC-like"/>
    <property type="match status" value="1"/>
</dbReference>
<keyword evidence="2 4" id="KW-0833">Ubl conjugation pathway</keyword>
<feature type="active site" description="Glycyl thioester intermediate" evidence="3">
    <location>
        <position position="63"/>
    </location>
</feature>
<keyword evidence="4" id="KW-0547">Nucleotide-binding</keyword>
<comment type="similarity">
    <text evidence="4">Belongs to the ubiquitin-conjugating enzyme family.</text>
</comment>
<dbReference type="GO" id="GO:0016740">
    <property type="term" value="F:transferase activity"/>
    <property type="evidence" value="ECO:0007669"/>
    <property type="project" value="UniProtKB-KW"/>
</dbReference>
<dbReference type="PROSITE" id="PS50127">
    <property type="entry name" value="UBC_2"/>
    <property type="match status" value="1"/>
</dbReference>
<protein>
    <recommendedName>
        <fullName evidence="5">UBC core domain-containing protein</fullName>
    </recommendedName>
</protein>
<dbReference type="GO" id="GO:0005524">
    <property type="term" value="F:ATP binding"/>
    <property type="evidence" value="ECO:0007669"/>
    <property type="project" value="UniProtKB-UniRule"/>
</dbReference>
<evidence type="ECO:0000313" key="7">
    <source>
        <dbReference type="Proteomes" id="UP000035740"/>
    </source>
</evidence>
<evidence type="ECO:0000313" key="6">
    <source>
        <dbReference type="EMBL" id="KMS94332.1"/>
    </source>
</evidence>
<dbReference type="InterPro" id="IPR000608">
    <property type="entry name" value="UBC"/>
</dbReference>
<reference evidence="6 7" key="1">
    <citation type="journal article" date="2014" name="Nature">
        <title>The genome of the recently domesticated crop plant sugar beet (Beta vulgaris).</title>
        <authorList>
            <person name="Dohm J.C."/>
            <person name="Minoche A.E."/>
            <person name="Holtgrawe D."/>
            <person name="Capella-Gutierrez S."/>
            <person name="Zakrzewski F."/>
            <person name="Tafer H."/>
            <person name="Rupp O."/>
            <person name="Sorensen T.R."/>
            <person name="Stracke R."/>
            <person name="Reinhardt R."/>
            <person name="Goesmann A."/>
            <person name="Kraft T."/>
            <person name="Schulz B."/>
            <person name="Stadler P.F."/>
            <person name="Schmidt T."/>
            <person name="Gabaldon T."/>
            <person name="Lehrach H."/>
            <person name="Weisshaar B."/>
            <person name="Himmelbauer H."/>
        </authorList>
    </citation>
    <scope>NUCLEOTIDE SEQUENCE [LARGE SCALE GENOMIC DNA]</scope>
    <source>
        <tissue evidence="6">Taproot</tissue>
    </source>
</reference>
<dbReference type="OrthoDB" id="10069349at2759"/>
<feature type="non-terminal residue" evidence="6">
    <location>
        <position position="1"/>
    </location>
</feature>
<sequence length="156" mass="17130">GPEETPYFGGVFHCKLVLGADYPTQPPKGISISANSCLLQNSFSAVFATKIFHPNVNSDGMICVSALKKDWQPTQGLRHTLAVIRCLLIQPNPESALNEEAGRMLLEDYDEYASRARLFTKIYAAPKPANDGSKVATAVILEPGLQKKQKRSIKRL</sequence>
<proteinExistence type="inferred from homology"/>
<keyword evidence="1" id="KW-0808">Transferase</keyword>
<dbReference type="PROSITE" id="PS00183">
    <property type="entry name" value="UBC_1"/>
    <property type="match status" value="1"/>
</dbReference>
<dbReference type="Proteomes" id="UP000035740">
    <property type="component" value="Unassembled WGS sequence"/>
</dbReference>
<dbReference type="AlphaFoldDB" id="A0A0J8B3A7"/>
<dbReference type="EMBL" id="KQ094233">
    <property type="protein sequence ID" value="KMS94332.1"/>
    <property type="molecule type" value="Genomic_DNA"/>
</dbReference>
<dbReference type="PANTHER" id="PTHR24068">
    <property type="entry name" value="UBIQUITIN-CONJUGATING ENZYME E2"/>
    <property type="match status" value="1"/>
</dbReference>
<evidence type="ECO:0000256" key="1">
    <source>
        <dbReference type="ARBA" id="ARBA00022679"/>
    </source>
</evidence>
<dbReference type="InterPro" id="IPR023313">
    <property type="entry name" value="UBQ-conjugating_AS"/>
</dbReference>
<name>A0A0J8B3A7_BETVV</name>
<evidence type="ECO:0000259" key="5">
    <source>
        <dbReference type="PROSITE" id="PS50127"/>
    </source>
</evidence>
<keyword evidence="7" id="KW-1185">Reference proteome</keyword>
<accession>A0A0J8B3A7</accession>
<dbReference type="InterPro" id="IPR016135">
    <property type="entry name" value="UBQ-conjugating_enzyme/RWD"/>
</dbReference>